<dbReference type="PROSITE" id="PS00154">
    <property type="entry name" value="ATPASE_E1_E2"/>
    <property type="match status" value="1"/>
</dbReference>
<evidence type="ECO:0000256" key="8">
    <source>
        <dbReference type="ARBA" id="ARBA00039103"/>
    </source>
</evidence>
<evidence type="ECO:0000256" key="4">
    <source>
        <dbReference type="ARBA" id="ARBA00022692"/>
    </source>
</evidence>
<dbReference type="SFLD" id="SFLDG00002">
    <property type="entry name" value="C1.7:_P-type_atpase_like"/>
    <property type="match status" value="1"/>
</dbReference>
<dbReference type="GO" id="GO:0008551">
    <property type="term" value="F:P-type cadmium transporter activity"/>
    <property type="evidence" value="ECO:0007669"/>
    <property type="project" value="UniProtKB-EC"/>
</dbReference>
<evidence type="ECO:0000256" key="1">
    <source>
        <dbReference type="ARBA" id="ARBA00004141"/>
    </source>
</evidence>
<name>A0A1G7UGG7_9FIRM</name>
<proteinExistence type="inferred from homology"/>
<accession>A0A1G7UGG7</accession>
<evidence type="ECO:0000313" key="13">
    <source>
        <dbReference type="Proteomes" id="UP000198656"/>
    </source>
</evidence>
<dbReference type="Gene3D" id="3.40.50.1000">
    <property type="entry name" value="HAD superfamily/HAD-like"/>
    <property type="match status" value="1"/>
</dbReference>
<reference evidence="13" key="1">
    <citation type="submission" date="2016-10" db="EMBL/GenBank/DDBJ databases">
        <authorList>
            <person name="Varghese N."/>
            <person name="Submissions S."/>
        </authorList>
    </citation>
    <scope>NUCLEOTIDE SEQUENCE [LARGE SCALE GENOMIC DNA]</scope>
    <source>
        <strain evidence="13">DSM 8344</strain>
    </source>
</reference>
<feature type="domain" description="P-type ATPase A" evidence="11">
    <location>
        <begin position="237"/>
        <end position="331"/>
    </location>
</feature>
<dbReference type="SUPFAM" id="SSF81653">
    <property type="entry name" value="Calcium ATPase, transduction domain A"/>
    <property type="match status" value="1"/>
</dbReference>
<organism evidence="12 13">
    <name type="scientific">Desulfosporosinus hippei DSM 8344</name>
    <dbReference type="NCBI Taxonomy" id="1121419"/>
    <lineage>
        <taxon>Bacteria</taxon>
        <taxon>Bacillati</taxon>
        <taxon>Bacillota</taxon>
        <taxon>Clostridia</taxon>
        <taxon>Eubacteriales</taxon>
        <taxon>Desulfitobacteriaceae</taxon>
        <taxon>Desulfosporosinus</taxon>
    </lineage>
</organism>
<evidence type="ECO:0000313" key="12">
    <source>
        <dbReference type="EMBL" id="SDG46169.1"/>
    </source>
</evidence>
<dbReference type="GO" id="GO:0005524">
    <property type="term" value="F:ATP binding"/>
    <property type="evidence" value="ECO:0007669"/>
    <property type="project" value="UniProtKB-UniRule"/>
</dbReference>
<dbReference type="STRING" id="1121419.SAMN05443529_103126"/>
<gene>
    <name evidence="12" type="ORF">SAMN05443529_103126</name>
</gene>
<dbReference type="GO" id="GO:0046872">
    <property type="term" value="F:metal ion binding"/>
    <property type="evidence" value="ECO:0007669"/>
    <property type="project" value="UniProtKB-KW"/>
</dbReference>
<dbReference type="InterPro" id="IPR018303">
    <property type="entry name" value="ATPase_P-typ_P_site"/>
</dbReference>
<dbReference type="SUPFAM" id="SSF56784">
    <property type="entry name" value="HAD-like"/>
    <property type="match status" value="1"/>
</dbReference>
<keyword evidence="6 10" id="KW-1133">Transmembrane helix</keyword>
<keyword evidence="10" id="KW-0479">Metal-binding</keyword>
<evidence type="ECO:0000256" key="3">
    <source>
        <dbReference type="ARBA" id="ARBA00022539"/>
    </source>
</evidence>
<evidence type="ECO:0000256" key="6">
    <source>
        <dbReference type="ARBA" id="ARBA00022989"/>
    </source>
</evidence>
<dbReference type="NCBIfam" id="TIGR01525">
    <property type="entry name" value="ATPase-IB_hvy"/>
    <property type="match status" value="1"/>
</dbReference>
<evidence type="ECO:0000259" key="11">
    <source>
        <dbReference type="Pfam" id="PF00122"/>
    </source>
</evidence>
<evidence type="ECO:0000256" key="7">
    <source>
        <dbReference type="ARBA" id="ARBA00023136"/>
    </source>
</evidence>
<keyword evidence="10" id="KW-1003">Cell membrane</keyword>
<dbReference type="EMBL" id="FNCP01000003">
    <property type="protein sequence ID" value="SDG46169.1"/>
    <property type="molecule type" value="Genomic_DNA"/>
</dbReference>
<dbReference type="InterPro" id="IPR023214">
    <property type="entry name" value="HAD_sf"/>
</dbReference>
<dbReference type="SFLD" id="SFLDS00003">
    <property type="entry name" value="Haloacid_Dehalogenase"/>
    <property type="match status" value="1"/>
</dbReference>
<dbReference type="InterPro" id="IPR027256">
    <property type="entry name" value="P-typ_ATPase_IB"/>
</dbReference>
<keyword evidence="3" id="KW-0104">Cadmium</keyword>
<evidence type="ECO:0000256" key="9">
    <source>
        <dbReference type="ARBA" id="ARBA00049338"/>
    </source>
</evidence>
<dbReference type="OrthoDB" id="9760364at2"/>
<dbReference type="GO" id="GO:0016887">
    <property type="term" value="F:ATP hydrolysis activity"/>
    <property type="evidence" value="ECO:0007669"/>
    <property type="project" value="InterPro"/>
</dbReference>
<keyword evidence="7 10" id="KW-0472">Membrane</keyword>
<keyword evidence="10" id="KW-0547">Nucleotide-binding</keyword>
<dbReference type="PRINTS" id="PR00119">
    <property type="entry name" value="CATATPASE"/>
</dbReference>
<keyword evidence="10" id="KW-0067">ATP-binding</keyword>
<dbReference type="InterPro" id="IPR023299">
    <property type="entry name" value="ATPase_P-typ_cyto_dom_N"/>
</dbReference>
<dbReference type="InterPro" id="IPR008250">
    <property type="entry name" value="ATPase_P-typ_transduc_dom_A_sf"/>
</dbReference>
<dbReference type="InterPro" id="IPR044492">
    <property type="entry name" value="P_typ_ATPase_HD_dom"/>
</dbReference>
<keyword evidence="5" id="KW-1278">Translocase</keyword>
<dbReference type="InterPro" id="IPR001757">
    <property type="entry name" value="P_typ_ATPase"/>
</dbReference>
<feature type="transmembrane region" description="Helical" evidence="10">
    <location>
        <begin position="683"/>
        <end position="706"/>
    </location>
</feature>
<dbReference type="PANTHER" id="PTHR48085:SF5">
    <property type="entry name" value="CADMIUM_ZINC-TRANSPORTING ATPASE HMA4-RELATED"/>
    <property type="match status" value="1"/>
</dbReference>
<dbReference type="Pfam" id="PF19991">
    <property type="entry name" value="HMA_2"/>
    <property type="match status" value="1"/>
</dbReference>
<dbReference type="Proteomes" id="UP000198656">
    <property type="component" value="Unassembled WGS sequence"/>
</dbReference>
<keyword evidence="4 10" id="KW-0812">Transmembrane</keyword>
<comment type="similarity">
    <text evidence="2 10">Belongs to the cation transport ATPase (P-type) (TC 3.A.3) family. Type IB subfamily.</text>
</comment>
<comment type="subcellular location">
    <subcellularLocation>
        <location evidence="10">Cell membrane</location>
    </subcellularLocation>
    <subcellularLocation>
        <location evidence="1">Membrane</location>
        <topology evidence="1">Multi-pass membrane protein</topology>
    </subcellularLocation>
</comment>
<dbReference type="PANTHER" id="PTHR48085">
    <property type="entry name" value="CADMIUM/ZINC-TRANSPORTING ATPASE HMA2-RELATED"/>
    <property type="match status" value="1"/>
</dbReference>
<dbReference type="EC" id="7.2.2.21" evidence="8"/>
<comment type="catalytic activity">
    <reaction evidence="9">
        <text>Cd(2+)(in) + ATP + H2O = Cd(2+)(out) + ADP + phosphate + H(+)</text>
        <dbReference type="Rhea" id="RHEA:12132"/>
        <dbReference type="ChEBI" id="CHEBI:15377"/>
        <dbReference type="ChEBI" id="CHEBI:15378"/>
        <dbReference type="ChEBI" id="CHEBI:30616"/>
        <dbReference type="ChEBI" id="CHEBI:43474"/>
        <dbReference type="ChEBI" id="CHEBI:48775"/>
        <dbReference type="ChEBI" id="CHEBI:456216"/>
        <dbReference type="EC" id="7.2.2.21"/>
    </reaction>
</comment>
<dbReference type="SFLD" id="SFLDF00027">
    <property type="entry name" value="p-type_atpase"/>
    <property type="match status" value="1"/>
</dbReference>
<protein>
    <recommendedName>
        <fullName evidence="8">Cd(2+)-exporting ATPase</fullName>
        <ecNumber evidence="8">7.2.2.21</ecNumber>
    </recommendedName>
</protein>
<dbReference type="InterPro" id="IPR051014">
    <property type="entry name" value="Cation_Transport_ATPase_IB"/>
</dbReference>
<dbReference type="InterPro" id="IPR059000">
    <property type="entry name" value="ATPase_P-type_domA"/>
</dbReference>
<dbReference type="Pfam" id="PF00122">
    <property type="entry name" value="E1-E2_ATPase"/>
    <property type="match status" value="1"/>
</dbReference>
<evidence type="ECO:0000256" key="5">
    <source>
        <dbReference type="ARBA" id="ARBA00022967"/>
    </source>
</evidence>
<dbReference type="Gene3D" id="3.40.1110.10">
    <property type="entry name" value="Calcium-transporting ATPase, cytoplasmic domain N"/>
    <property type="match status" value="1"/>
</dbReference>
<comment type="caution">
    <text evidence="10">Lacks conserved residue(s) required for the propagation of feature annotation.</text>
</comment>
<dbReference type="AlphaFoldDB" id="A0A1G7UGG7"/>
<keyword evidence="13" id="KW-1185">Reference proteome</keyword>
<evidence type="ECO:0000256" key="2">
    <source>
        <dbReference type="ARBA" id="ARBA00006024"/>
    </source>
</evidence>
<dbReference type="PRINTS" id="PR00941">
    <property type="entry name" value="CDATPASE"/>
</dbReference>
<dbReference type="RefSeq" id="WP_092330231.1">
    <property type="nucleotide sequence ID" value="NZ_FNCP01000003.1"/>
</dbReference>
<dbReference type="GO" id="GO:0005886">
    <property type="term" value="C:plasma membrane"/>
    <property type="evidence" value="ECO:0007669"/>
    <property type="project" value="UniProtKB-SubCell"/>
</dbReference>
<dbReference type="InterPro" id="IPR036412">
    <property type="entry name" value="HAD-like_sf"/>
</dbReference>
<evidence type="ECO:0000256" key="10">
    <source>
        <dbReference type="RuleBase" id="RU362081"/>
    </source>
</evidence>
<dbReference type="Gene3D" id="2.70.150.10">
    <property type="entry name" value="Calcium-transporting ATPase, cytoplasmic transduction domain A"/>
    <property type="match status" value="1"/>
</dbReference>
<sequence length="735" mass="79620">MPVKKELPLLKCEIIHSIAGRVRIRCRTLKYLRQQAIDLEKNLNNIAIINKATVNTVTGNVLVIFDSEMADGEEILETVETVIYTYSLVAHKNERAEKNDVPVNERRLQEESYQDILARIAVTGAGFLVANFSKGFELVPQKGLLSRFTTIPALLSLGLSKSIFKSGMKSVLVRKRPNADTLTMASIITSLLSGSGVSALTTILLSDIAELITAYTMNRTRNAIKDMIEVGETVVWKKLEDDTIVQIPLSEIQVADLVMGHTGNKISVDGIIVDGEAVIDQAAITGEFMPVVRKKGERVFAGTVIQSGNVTVKAEKVGDDTAVSRIVSMVEDAGNNKAQIQVYADKFSAQLIPLNFALAGIVYLTTKSPVRALNMLIIDYSCGVRLSTATALSAAIHTAAKNGILLKGGNLIEAMAEADTLILDKTGTVTEGKPRITSIVTKKNVTGEEVIKLAAAAEETSTHPLAFAILSKMRRSGWTIPEHSETIVHVARGVETKVGNKTVRVGNRKFIEENQIDISDLEKEITHLIDRGENVIFVSQEEVLIGVLGVQDTLRENMKKAINRLRYLGFDELKLLTGDLANAAKVVAHSMAMDGFESELLPEDKAKYVLQAQSKGSRVIMVGDGINDAPALAYADVGVAIGNTRTDIAIEAADVTIASDDPLLIPSMVNMSRKTMSIVKQNFAVTIGINTVGLMLGAIGILPVVWGSVLHNSTTILVVCNSARLLFHNFERNVS</sequence>
<dbReference type="NCBIfam" id="TIGR01494">
    <property type="entry name" value="ATPase_P-type"/>
    <property type="match status" value="1"/>
</dbReference>
<dbReference type="Pfam" id="PF00702">
    <property type="entry name" value="Hydrolase"/>
    <property type="match status" value="1"/>
</dbReference>